<keyword evidence="2" id="KW-1185">Reference proteome</keyword>
<dbReference type="Proteomes" id="UP001302000">
    <property type="component" value="Segment"/>
</dbReference>
<sequence length="565" mass="57421">MGTQEYYADIDMKKNTIKNVKFEIVTALPATPFKGQVVEFEGVLQTYNGTNWVKYADDAQVQTNKDDIANLKTTVGGEASGLVKTVNELKAQVGTDAGGNTLGTRVANLETAVGTAADEAAADGSAYARIAKNAADIATNAAAAADAKKAADDAQKDATSAKNTAADNSAAITTLQETDKTQTSDIRALKTDVGTKASGDVAATGLFKDVAANTAAIANVKATADAAAVKADVDNALAGKVDKVEGKGLSTNDYTTAEKNKLTGIATGAQVNVIESVKVDGTALAITEKAVNIDLSGYAKKVDISRILRYSGSVEKLADLPESPADGEVYNVKEGFTYDKEVYPAGTNVAWVAANGDVAGHWDPLGGTVDLTNYATKTEVTTSIETAVKVKQDKLTEAQLAAVDSGVTADKVAAYDGYAASIKSAADAATAAKTAADGKVAKNADIEASTAAKLVTYDAKGLVTGGKAIEASDLPAKIPVAKIDGVLPLAQSSIIGKTVPVTVTDAAGGDVAINAETTGMTTVLIVQVFDGNNNAVQCGISVTGGTATLSFSAAFTGSAHVVGLV</sequence>
<evidence type="ECO:0008006" key="3">
    <source>
        <dbReference type="Google" id="ProtNLM"/>
    </source>
</evidence>
<proteinExistence type="predicted"/>
<organism evidence="1 2">
    <name type="scientific">Caudoviricetes sp. vir335</name>
    <dbReference type="NCBI Taxonomy" id="3068357"/>
    <lineage>
        <taxon>Viruses</taxon>
        <taxon>Duplodnaviria</taxon>
        <taxon>Heunggongvirae</taxon>
        <taxon>Uroviricota</taxon>
        <taxon>Caudoviricetes</taxon>
    </lineage>
</organism>
<name>A0AA87CDC9_9CAUD</name>
<reference evidence="1 2" key="1">
    <citation type="journal article" date="2023" name="Nat. Microbiol.">
        <title>A compendium of viruses from methanogenic archaea reveals their diversity and adaptations to the gut environment.</title>
        <authorList>
            <person name="Medvedeva S."/>
            <person name="Borrel G."/>
            <person name="Krupovic M."/>
            <person name="Gribaldo S."/>
        </authorList>
    </citation>
    <scope>NUCLEOTIDE SEQUENCE [LARGE SCALE GENOMIC DNA]</scope>
</reference>
<dbReference type="GeneID" id="301841417"/>
<evidence type="ECO:0000313" key="1">
    <source>
        <dbReference type="EMBL" id="DBA35589.1"/>
    </source>
</evidence>
<dbReference type="RefSeq" id="YP_013605493.1">
    <property type="nucleotide sequence ID" value="NC_134205.1"/>
</dbReference>
<accession>A0AA87CDC9</accession>
<protein>
    <recommendedName>
        <fullName evidence="3">Tail fiber protein</fullName>
    </recommendedName>
</protein>
<gene>
    <name evidence="1" type="ORF">vir335_00033</name>
</gene>
<evidence type="ECO:0000313" key="2">
    <source>
        <dbReference type="Proteomes" id="UP001302000"/>
    </source>
</evidence>
<dbReference type="EMBL" id="BK063680">
    <property type="protein sequence ID" value="DBA35589.1"/>
    <property type="molecule type" value="Genomic_DNA"/>
</dbReference>